<protein>
    <recommendedName>
        <fullName evidence="3">Protein kinase domain-containing protein</fullName>
    </recommendedName>
</protein>
<name>A0A4S8M527_DENBC</name>
<reference evidence="1 2" key="1">
    <citation type="journal article" date="2019" name="Nat. Ecol. Evol.">
        <title>Megaphylogeny resolves global patterns of mushroom evolution.</title>
        <authorList>
            <person name="Varga T."/>
            <person name="Krizsan K."/>
            <person name="Foldi C."/>
            <person name="Dima B."/>
            <person name="Sanchez-Garcia M."/>
            <person name="Sanchez-Ramirez S."/>
            <person name="Szollosi G.J."/>
            <person name="Szarkandi J.G."/>
            <person name="Papp V."/>
            <person name="Albert L."/>
            <person name="Andreopoulos W."/>
            <person name="Angelini C."/>
            <person name="Antonin V."/>
            <person name="Barry K.W."/>
            <person name="Bougher N.L."/>
            <person name="Buchanan P."/>
            <person name="Buyck B."/>
            <person name="Bense V."/>
            <person name="Catcheside P."/>
            <person name="Chovatia M."/>
            <person name="Cooper J."/>
            <person name="Damon W."/>
            <person name="Desjardin D."/>
            <person name="Finy P."/>
            <person name="Geml J."/>
            <person name="Haridas S."/>
            <person name="Hughes K."/>
            <person name="Justo A."/>
            <person name="Karasinski D."/>
            <person name="Kautmanova I."/>
            <person name="Kiss B."/>
            <person name="Kocsube S."/>
            <person name="Kotiranta H."/>
            <person name="LaButti K.M."/>
            <person name="Lechner B.E."/>
            <person name="Liimatainen K."/>
            <person name="Lipzen A."/>
            <person name="Lukacs Z."/>
            <person name="Mihaltcheva S."/>
            <person name="Morgado L.N."/>
            <person name="Niskanen T."/>
            <person name="Noordeloos M.E."/>
            <person name="Ohm R.A."/>
            <person name="Ortiz-Santana B."/>
            <person name="Ovrebo C."/>
            <person name="Racz N."/>
            <person name="Riley R."/>
            <person name="Savchenko A."/>
            <person name="Shiryaev A."/>
            <person name="Soop K."/>
            <person name="Spirin V."/>
            <person name="Szebenyi C."/>
            <person name="Tomsovsky M."/>
            <person name="Tulloss R.E."/>
            <person name="Uehling J."/>
            <person name="Grigoriev I.V."/>
            <person name="Vagvolgyi C."/>
            <person name="Papp T."/>
            <person name="Martin F.M."/>
            <person name="Miettinen O."/>
            <person name="Hibbett D.S."/>
            <person name="Nagy L.G."/>
        </authorList>
    </citation>
    <scope>NUCLEOTIDE SEQUENCE [LARGE SCALE GENOMIC DNA]</scope>
    <source>
        <strain evidence="1 2">CBS 962.96</strain>
    </source>
</reference>
<evidence type="ECO:0000313" key="2">
    <source>
        <dbReference type="Proteomes" id="UP000297245"/>
    </source>
</evidence>
<dbReference type="OrthoDB" id="2934367at2759"/>
<proteinExistence type="predicted"/>
<sequence length="582" mass="67211">MNSMFKYEIIRRGNLRLVEEISKEVVDENDYYQRAHRLRVQKRLKFTRSAYRVQVIGRNLPRSVAVVYGGEDAQAAWERDFFLCSKIHHPNIAHLFGLTRSVSSPGLVFYNDLLPMRQLWENGTAIVRCYIAHRIIKDIDSHKSDHFFSSVIKSIIGNIWNATFLQPDTGLFCISPIHAFQDGGYRPFLHLANPKKPALSPLPVASYDDSYILSHYVKWAREDMSPELAFQKDISFRSPLYSSFDHDPKQPVSLAVITSTVPAITPTIIGKFNNLQYKVVDEEPLHLFTLQNTQDMFKTTDNEMEVTIWMGKWQVGIEYVGQRNEPSSETDLKGWTRVPYDQLWSYSFERCPHLDHRWLREFSRHVHIDWNGQDWLSASWLSQAQYFCDTVNGLYKDILESAALLSRVEFHLQPKFENHHCLLHPNASKIFLFIAPITITACHPFGTSGIDVCWGNDNIDLYYWSFDRDGSCPLSKRATKALGLPELTPKATIYQEGFADYQYEATKQFQLFRGYNPSTQEFAQKHGLPLVDIIWPDGRTGPDEDGDSWYDCPEAQNKGSDDLHETPFPGMFSGLKIVQRYH</sequence>
<dbReference type="Proteomes" id="UP000297245">
    <property type="component" value="Unassembled WGS sequence"/>
</dbReference>
<accession>A0A4S8M527</accession>
<keyword evidence="2" id="KW-1185">Reference proteome</keyword>
<evidence type="ECO:0008006" key="3">
    <source>
        <dbReference type="Google" id="ProtNLM"/>
    </source>
</evidence>
<gene>
    <name evidence="1" type="ORF">K435DRAFT_68569</name>
</gene>
<dbReference type="EMBL" id="ML179158">
    <property type="protein sequence ID" value="THU97317.1"/>
    <property type="molecule type" value="Genomic_DNA"/>
</dbReference>
<organism evidence="1 2">
    <name type="scientific">Dendrothele bispora (strain CBS 962.96)</name>
    <dbReference type="NCBI Taxonomy" id="1314807"/>
    <lineage>
        <taxon>Eukaryota</taxon>
        <taxon>Fungi</taxon>
        <taxon>Dikarya</taxon>
        <taxon>Basidiomycota</taxon>
        <taxon>Agaricomycotina</taxon>
        <taxon>Agaricomycetes</taxon>
        <taxon>Agaricomycetidae</taxon>
        <taxon>Agaricales</taxon>
        <taxon>Agaricales incertae sedis</taxon>
        <taxon>Dendrothele</taxon>
    </lineage>
</organism>
<dbReference type="AlphaFoldDB" id="A0A4S8M527"/>
<evidence type="ECO:0000313" key="1">
    <source>
        <dbReference type="EMBL" id="THU97317.1"/>
    </source>
</evidence>